<dbReference type="Proteomes" id="UP000246464">
    <property type="component" value="Chromosome 13"/>
</dbReference>
<keyword evidence="2" id="KW-1185">Reference proteome</keyword>
<evidence type="ECO:0000313" key="2">
    <source>
        <dbReference type="Proteomes" id="UP000246464"/>
    </source>
</evidence>
<reference evidence="1 2" key="1">
    <citation type="submission" date="2017-12" db="EMBL/GenBank/DDBJ databases">
        <title>Integrating genomic resources of turbot (Scophthalmus maximus) in depth evaluation of genetic and physical mapping variation across individuals.</title>
        <authorList>
            <person name="Martinez P."/>
        </authorList>
    </citation>
    <scope>NUCLEOTIDE SEQUENCE [LARGE SCALE GENOMIC DNA]</scope>
</reference>
<dbReference type="AlphaFoldDB" id="A0A2U9C537"/>
<dbReference type="EMBL" id="CP026255">
    <property type="protein sequence ID" value="AWP11695.1"/>
    <property type="molecule type" value="Genomic_DNA"/>
</dbReference>
<proteinExistence type="predicted"/>
<name>A0A2U9C537_SCOMX</name>
<organism evidence="1 2">
    <name type="scientific">Scophthalmus maximus</name>
    <name type="common">Turbot</name>
    <name type="synonym">Psetta maxima</name>
    <dbReference type="NCBI Taxonomy" id="52904"/>
    <lineage>
        <taxon>Eukaryota</taxon>
        <taxon>Metazoa</taxon>
        <taxon>Chordata</taxon>
        <taxon>Craniata</taxon>
        <taxon>Vertebrata</taxon>
        <taxon>Euteleostomi</taxon>
        <taxon>Actinopterygii</taxon>
        <taxon>Neopterygii</taxon>
        <taxon>Teleostei</taxon>
        <taxon>Neoteleostei</taxon>
        <taxon>Acanthomorphata</taxon>
        <taxon>Carangaria</taxon>
        <taxon>Pleuronectiformes</taxon>
        <taxon>Pleuronectoidei</taxon>
        <taxon>Scophthalmidae</taxon>
        <taxon>Scophthalmus</taxon>
    </lineage>
</organism>
<sequence length="79" mass="8827">MQRTVTWRNSRHGDKQEVIVLRQGDYIFSGASGWSSPPRLIKSGLDVEGPRSLSTCLRATICRDQTQCDSKEFQVATGL</sequence>
<accession>A0A2U9C537</accession>
<protein>
    <submittedName>
        <fullName evidence="1">Uncharacterized protein</fullName>
    </submittedName>
</protein>
<gene>
    <name evidence="1" type="ORF">SMAX5B_019110</name>
</gene>
<evidence type="ECO:0000313" key="1">
    <source>
        <dbReference type="EMBL" id="AWP11695.1"/>
    </source>
</evidence>